<dbReference type="EMBL" id="FUZU01000001">
    <property type="protein sequence ID" value="SKC53099.1"/>
    <property type="molecule type" value="Genomic_DNA"/>
</dbReference>
<dbReference type="OrthoDB" id="9916739at2"/>
<feature type="chain" id="PRO_5012143066" evidence="1">
    <location>
        <begin position="20"/>
        <end position="126"/>
    </location>
</feature>
<dbReference type="Proteomes" id="UP000190961">
    <property type="component" value="Unassembled WGS sequence"/>
</dbReference>
<sequence>MKHLSLVILLCTVFFMSKAQNNEAPNKEFIVRAAPVAVEVPAGNSGKVDVQLLRSKSYQRSEATFNVASILPQGVTIRCDALEGNDNAYAAVITTTSQTAPGTYQVILNCTINNKTKGVIIKLKII</sequence>
<reference evidence="2 3" key="1">
    <citation type="submission" date="2017-02" db="EMBL/GenBank/DDBJ databases">
        <authorList>
            <person name="Peterson S.W."/>
        </authorList>
    </citation>
    <scope>NUCLEOTIDE SEQUENCE [LARGE SCALE GENOMIC DNA]</scope>
    <source>
        <strain evidence="2 3">DSM 25262</strain>
    </source>
</reference>
<gene>
    <name evidence="2" type="ORF">SAMN05660236_1307</name>
</gene>
<dbReference type="RefSeq" id="WP_143785633.1">
    <property type="nucleotide sequence ID" value="NZ_FUZU01000001.1"/>
</dbReference>
<dbReference type="AlphaFoldDB" id="A0A1T5JP04"/>
<proteinExistence type="predicted"/>
<protein>
    <submittedName>
        <fullName evidence="2">Uncharacterized protein</fullName>
    </submittedName>
</protein>
<evidence type="ECO:0000256" key="1">
    <source>
        <dbReference type="SAM" id="SignalP"/>
    </source>
</evidence>
<evidence type="ECO:0000313" key="3">
    <source>
        <dbReference type="Proteomes" id="UP000190961"/>
    </source>
</evidence>
<keyword evidence="3" id="KW-1185">Reference proteome</keyword>
<dbReference type="STRING" id="688867.SAMN05660236_1307"/>
<accession>A0A1T5JP04</accession>
<organism evidence="2 3">
    <name type="scientific">Ohtaekwangia koreensis</name>
    <dbReference type="NCBI Taxonomy" id="688867"/>
    <lineage>
        <taxon>Bacteria</taxon>
        <taxon>Pseudomonadati</taxon>
        <taxon>Bacteroidota</taxon>
        <taxon>Cytophagia</taxon>
        <taxon>Cytophagales</taxon>
        <taxon>Fulvivirgaceae</taxon>
        <taxon>Ohtaekwangia</taxon>
    </lineage>
</organism>
<evidence type="ECO:0000313" key="2">
    <source>
        <dbReference type="EMBL" id="SKC53099.1"/>
    </source>
</evidence>
<keyword evidence="1" id="KW-0732">Signal</keyword>
<name>A0A1T5JP04_9BACT</name>
<feature type="signal peptide" evidence="1">
    <location>
        <begin position="1"/>
        <end position="19"/>
    </location>
</feature>